<accession>A0ABS8HVM0</accession>
<protein>
    <submittedName>
        <fullName evidence="1">Uncharacterized protein</fullName>
    </submittedName>
</protein>
<reference evidence="1" key="1">
    <citation type="submission" date="2021-11" db="EMBL/GenBank/DDBJ databases">
        <title>Description of a new species Pelosinus isolated from the bottom sediments of Lake Baikal.</title>
        <authorList>
            <person name="Zakharyuk A."/>
        </authorList>
    </citation>
    <scope>NUCLEOTIDE SEQUENCE</scope>
    <source>
        <strain evidence="1">Bkl1</strain>
    </source>
</reference>
<evidence type="ECO:0000313" key="2">
    <source>
        <dbReference type="Proteomes" id="UP001165492"/>
    </source>
</evidence>
<gene>
    <name evidence="1" type="ORF">LMF89_17935</name>
</gene>
<dbReference type="Proteomes" id="UP001165492">
    <property type="component" value="Unassembled WGS sequence"/>
</dbReference>
<dbReference type="EMBL" id="JAJHJB010000029">
    <property type="protein sequence ID" value="MCC5467218.1"/>
    <property type="molecule type" value="Genomic_DNA"/>
</dbReference>
<sequence>MRILQQETIAGEIYYNQGFSDAIKFIMQSLVCSVASPRNQLQQLDTRKKVEVTLASLYLCSFLLKRSHDKSLKTIV</sequence>
<organism evidence="1 2">
    <name type="scientific">Pelosinus baikalensis</name>
    <dbReference type="NCBI Taxonomy" id="2892015"/>
    <lineage>
        <taxon>Bacteria</taxon>
        <taxon>Bacillati</taxon>
        <taxon>Bacillota</taxon>
        <taxon>Negativicutes</taxon>
        <taxon>Selenomonadales</taxon>
        <taxon>Sporomusaceae</taxon>
        <taxon>Pelosinus</taxon>
    </lineage>
</organism>
<comment type="caution">
    <text evidence="1">The sequence shown here is derived from an EMBL/GenBank/DDBJ whole genome shotgun (WGS) entry which is preliminary data.</text>
</comment>
<proteinExistence type="predicted"/>
<keyword evidence="2" id="KW-1185">Reference proteome</keyword>
<evidence type="ECO:0000313" key="1">
    <source>
        <dbReference type="EMBL" id="MCC5467218.1"/>
    </source>
</evidence>
<name>A0ABS8HVM0_9FIRM</name>